<dbReference type="Gene3D" id="3.30.200.20">
    <property type="entry name" value="Phosphorylase Kinase, domain 1"/>
    <property type="match status" value="1"/>
</dbReference>
<evidence type="ECO:0000256" key="3">
    <source>
        <dbReference type="ARBA" id="ARBA00022777"/>
    </source>
</evidence>
<evidence type="ECO:0000259" key="7">
    <source>
        <dbReference type="PROSITE" id="PS50011"/>
    </source>
</evidence>
<keyword evidence="3" id="KW-0418">Kinase</keyword>
<keyword evidence="4" id="KW-0067">ATP-binding</keyword>
<dbReference type="PROSITE" id="PS00108">
    <property type="entry name" value="PROTEIN_KINASE_ST"/>
    <property type="match status" value="1"/>
</dbReference>
<feature type="domain" description="Protein kinase" evidence="7">
    <location>
        <begin position="49"/>
        <end position="322"/>
    </location>
</feature>
<feature type="transmembrane region" description="Helical" evidence="6">
    <location>
        <begin position="355"/>
        <end position="377"/>
    </location>
</feature>
<reference evidence="9" key="1">
    <citation type="submission" date="2020-05" db="EMBL/GenBank/DDBJ databases">
        <title>Frigoriglobus tundricola gen. nov., sp. nov., a psychrotolerant cellulolytic planctomycete of the family Gemmataceae with two divergent copies of 16S rRNA gene.</title>
        <authorList>
            <person name="Kulichevskaya I.S."/>
            <person name="Ivanova A.A."/>
            <person name="Naumoff D.G."/>
            <person name="Beletsky A.V."/>
            <person name="Rijpstra W.I.C."/>
            <person name="Sinninghe Damste J.S."/>
            <person name="Mardanov A.V."/>
            <person name="Ravin N.V."/>
            <person name="Dedysh S.N."/>
        </authorList>
    </citation>
    <scope>NUCLEOTIDE SEQUENCE [LARGE SCALE GENOMIC DNA]</scope>
    <source>
        <strain evidence="9">PL17</strain>
    </source>
</reference>
<feature type="region of interest" description="Disordered" evidence="5">
    <location>
        <begin position="634"/>
        <end position="705"/>
    </location>
</feature>
<dbReference type="GO" id="GO:0004674">
    <property type="term" value="F:protein serine/threonine kinase activity"/>
    <property type="evidence" value="ECO:0007669"/>
    <property type="project" value="TreeGrafter"/>
</dbReference>
<feature type="region of interest" description="Disordered" evidence="5">
    <location>
        <begin position="749"/>
        <end position="794"/>
    </location>
</feature>
<dbReference type="InterPro" id="IPR011009">
    <property type="entry name" value="Kinase-like_dom_sf"/>
</dbReference>
<evidence type="ECO:0000313" key="8">
    <source>
        <dbReference type="EMBL" id="QJX00291.1"/>
    </source>
</evidence>
<dbReference type="InterPro" id="IPR000719">
    <property type="entry name" value="Prot_kinase_dom"/>
</dbReference>
<gene>
    <name evidence="8" type="ORF">FTUN_7916</name>
</gene>
<feature type="compositionally biased region" description="Basic residues" evidence="5">
    <location>
        <begin position="669"/>
        <end position="678"/>
    </location>
</feature>
<evidence type="ECO:0000256" key="6">
    <source>
        <dbReference type="SAM" id="Phobius"/>
    </source>
</evidence>
<keyword evidence="9" id="KW-1185">Reference proteome</keyword>
<keyword evidence="6" id="KW-0812">Transmembrane</keyword>
<dbReference type="Proteomes" id="UP000503447">
    <property type="component" value="Chromosome"/>
</dbReference>
<proteinExistence type="predicted"/>
<dbReference type="CDD" id="cd14014">
    <property type="entry name" value="STKc_PknB_like"/>
    <property type="match status" value="1"/>
</dbReference>
<evidence type="ECO:0000256" key="2">
    <source>
        <dbReference type="ARBA" id="ARBA00022741"/>
    </source>
</evidence>
<dbReference type="PANTHER" id="PTHR43289">
    <property type="entry name" value="MITOGEN-ACTIVATED PROTEIN KINASE KINASE KINASE 20-RELATED"/>
    <property type="match status" value="1"/>
</dbReference>
<feature type="compositionally biased region" description="Acidic residues" evidence="5">
    <location>
        <begin position="1"/>
        <end position="10"/>
    </location>
</feature>
<dbReference type="GO" id="GO:0005524">
    <property type="term" value="F:ATP binding"/>
    <property type="evidence" value="ECO:0007669"/>
    <property type="project" value="UniProtKB-KW"/>
</dbReference>
<feature type="region of interest" description="Disordered" evidence="5">
    <location>
        <begin position="1"/>
        <end position="44"/>
    </location>
</feature>
<feature type="compositionally biased region" description="Basic and acidic residues" evidence="5">
    <location>
        <begin position="634"/>
        <end position="648"/>
    </location>
</feature>
<keyword evidence="6" id="KW-1133">Transmembrane helix</keyword>
<dbReference type="EMBL" id="CP053452">
    <property type="protein sequence ID" value="QJX00291.1"/>
    <property type="molecule type" value="Genomic_DNA"/>
</dbReference>
<dbReference type="SMART" id="SM00220">
    <property type="entry name" value="S_TKc"/>
    <property type="match status" value="1"/>
</dbReference>
<dbReference type="RefSeq" id="WP_171475074.1">
    <property type="nucleotide sequence ID" value="NZ_CP053452.2"/>
</dbReference>
<dbReference type="Pfam" id="PF00069">
    <property type="entry name" value="Pkinase"/>
    <property type="match status" value="1"/>
</dbReference>
<dbReference type="PROSITE" id="PS50011">
    <property type="entry name" value="PROTEIN_KINASE_DOM"/>
    <property type="match status" value="1"/>
</dbReference>
<dbReference type="SUPFAM" id="SSF56112">
    <property type="entry name" value="Protein kinase-like (PK-like)"/>
    <property type="match status" value="1"/>
</dbReference>
<dbReference type="PANTHER" id="PTHR43289:SF30">
    <property type="entry name" value="NON-SPECIFIC SERINE_THREONINE PROTEIN KINASE"/>
    <property type="match status" value="1"/>
</dbReference>
<name>A0A6M5Z451_9BACT</name>
<dbReference type="KEGG" id="ftj:FTUN_7916"/>
<evidence type="ECO:0000313" key="9">
    <source>
        <dbReference type="Proteomes" id="UP000503447"/>
    </source>
</evidence>
<sequence length="794" mass="84237">MTAAEPDDDQTLLTPHGHAAGGPEERTQVGPAEPPVRLRPDGPLTVPGYELGREIARGGMGVVYAARELALDRPVAIKVMLPNMLDAEFVREARIAARLPHPGVPPVHALGVLGDGRPFLAMKLVEGETLETLLRGRTDGPADRERFLAVFEQVCQAIGYAHARGVVHRDLKPANVMVGAFGEVQVMDWGLAKVIGADPDAPGGTEGGPAPEDPVATLAGLVKGTPSYMAPEQARSEPVDARADVFALGGVLAVVLTGRPPFVGNSVADTIVRAARADLDGVRSALDGCGADPDLIDLAKRCLHTRPWDRPADGRAVARAVAAYRAAVDDRLRRAERDRAVSAAEAREQRKRRRVWLGGAAVLAVAVTAGLGVVLAVQRRAAADLGAKNAELARTNDELVAAGARTGAALGRADERERLAVDAIGAFCRAVADNRAVKDDPQFADLRGALLRAPDEFCQRLRADLRTDSGAAAGPAVRLARVLLQLGKLRDALGRKDDGLAALTEADALLTRSGGPAAEWQLAAEVLVRKGIDQDALSDYPGALATFDRARVVLDARLRDRPADAAAREHLAQLLWCRALTLGRTEDQAEVLTVAGEAAGNAAEAARLDPTASGAHIVAFDIALLRANEYTKRHRPDDALRATEERGRPWPASGSGPRTPSRCSGARRTCWRSGRRSPNRWGAPPTPGPSCGGRSRSAATCWPGGRRAASTGRLWPLRSSISGPISTGARVRRTRCGRFERPARFMRCRTGPPPRTDRLRSSAGSAARGTWRAWCTTGPAGRPRPSPRSARCPG</sequence>
<feature type="compositionally biased region" description="Low complexity" evidence="5">
    <location>
        <begin position="778"/>
        <end position="794"/>
    </location>
</feature>
<accession>A0A6M5Z451</accession>
<protein>
    <recommendedName>
        <fullName evidence="7">Protein kinase domain-containing protein</fullName>
    </recommendedName>
</protein>
<keyword evidence="1" id="KW-0808">Transferase</keyword>
<dbReference type="AlphaFoldDB" id="A0A6M5Z451"/>
<organism evidence="8 9">
    <name type="scientific">Frigoriglobus tundricola</name>
    <dbReference type="NCBI Taxonomy" id="2774151"/>
    <lineage>
        <taxon>Bacteria</taxon>
        <taxon>Pseudomonadati</taxon>
        <taxon>Planctomycetota</taxon>
        <taxon>Planctomycetia</taxon>
        <taxon>Gemmatales</taxon>
        <taxon>Gemmataceae</taxon>
        <taxon>Frigoriglobus</taxon>
    </lineage>
</organism>
<evidence type="ECO:0000256" key="5">
    <source>
        <dbReference type="SAM" id="MobiDB-lite"/>
    </source>
</evidence>
<keyword evidence="6" id="KW-0472">Membrane</keyword>
<evidence type="ECO:0000256" key="4">
    <source>
        <dbReference type="ARBA" id="ARBA00022840"/>
    </source>
</evidence>
<dbReference type="InterPro" id="IPR008271">
    <property type="entry name" value="Ser/Thr_kinase_AS"/>
</dbReference>
<evidence type="ECO:0000256" key="1">
    <source>
        <dbReference type="ARBA" id="ARBA00022679"/>
    </source>
</evidence>
<dbReference type="Gene3D" id="1.10.510.10">
    <property type="entry name" value="Transferase(Phosphotransferase) domain 1"/>
    <property type="match status" value="1"/>
</dbReference>
<keyword evidence="2" id="KW-0547">Nucleotide-binding</keyword>